<evidence type="ECO:0000256" key="11">
    <source>
        <dbReference type="ARBA" id="ARBA00023303"/>
    </source>
</evidence>
<evidence type="ECO:0000256" key="3">
    <source>
        <dbReference type="ARBA" id="ARBA00022475"/>
    </source>
</evidence>
<feature type="transmembrane region" description="Helical" evidence="16">
    <location>
        <begin position="560"/>
        <end position="577"/>
    </location>
</feature>
<dbReference type="Pfam" id="PF10613">
    <property type="entry name" value="Lig_chan-Glu_bd"/>
    <property type="match status" value="1"/>
</dbReference>
<evidence type="ECO:0000256" key="6">
    <source>
        <dbReference type="ARBA" id="ARBA00023065"/>
    </source>
</evidence>
<evidence type="ECO:0000256" key="1">
    <source>
        <dbReference type="ARBA" id="ARBA00004651"/>
    </source>
</evidence>
<keyword evidence="14" id="KW-1015">Disulfide bond</keyword>
<feature type="transmembrane region" description="Helical" evidence="16">
    <location>
        <begin position="779"/>
        <end position="805"/>
    </location>
</feature>
<keyword evidence="8" id="KW-0675">Receptor</keyword>
<feature type="disulfide bond" evidence="14">
    <location>
        <begin position="705"/>
        <end position="760"/>
    </location>
</feature>
<evidence type="ECO:0000256" key="5">
    <source>
        <dbReference type="ARBA" id="ARBA00022989"/>
    </source>
</evidence>
<evidence type="ECO:0000313" key="19">
    <source>
        <dbReference type="EnsemblMetazoa" id="G165.2:cds"/>
    </source>
</evidence>
<evidence type="ECO:0000256" key="15">
    <source>
        <dbReference type="SAM" id="MobiDB-lite"/>
    </source>
</evidence>
<dbReference type="InterPro" id="IPR019594">
    <property type="entry name" value="Glu/Gly-bd"/>
</dbReference>
<keyword evidence="2" id="KW-0813">Transport</keyword>
<evidence type="ECO:0000256" key="16">
    <source>
        <dbReference type="SAM" id="Phobius"/>
    </source>
</evidence>
<evidence type="ECO:0000256" key="13">
    <source>
        <dbReference type="PIRSR" id="PIRSR601508-2"/>
    </source>
</evidence>
<feature type="binding site" evidence="12">
    <location>
        <position position="691"/>
    </location>
    <ligand>
        <name>L-glutamate</name>
        <dbReference type="ChEBI" id="CHEBI:29985"/>
    </ligand>
</feature>
<keyword evidence="5 16" id="KW-1133">Transmembrane helix</keyword>
<dbReference type="SUPFAM" id="SSF53850">
    <property type="entry name" value="Periplasmic binding protein-like II"/>
    <property type="match status" value="1"/>
</dbReference>
<dbReference type="SMART" id="SM00079">
    <property type="entry name" value="PBPe"/>
    <property type="match status" value="1"/>
</dbReference>
<feature type="transmembrane region" description="Helical" evidence="16">
    <location>
        <begin position="525"/>
        <end position="548"/>
    </location>
</feature>
<accession>A0A8W8J0H4</accession>
<keyword evidence="6" id="KW-0406">Ion transport</keyword>
<evidence type="ECO:0000256" key="9">
    <source>
        <dbReference type="ARBA" id="ARBA00023180"/>
    </source>
</evidence>
<dbReference type="PRINTS" id="PR00177">
    <property type="entry name" value="NMDARECEPTOR"/>
</dbReference>
<feature type="chain" id="PRO_5036471935" description="Ionotropic glutamate receptor C-terminal domain-containing protein" evidence="17">
    <location>
        <begin position="23"/>
        <end position="1171"/>
    </location>
</feature>
<dbReference type="InterPro" id="IPR001508">
    <property type="entry name" value="Iono_Glu_rcpt_met"/>
</dbReference>
<reference evidence="19" key="1">
    <citation type="submission" date="2022-08" db="UniProtKB">
        <authorList>
            <consortium name="EnsemblMetazoa"/>
        </authorList>
    </citation>
    <scope>IDENTIFICATION</scope>
    <source>
        <strain evidence="19">05x7-T-G4-1.051#20</strain>
    </source>
</reference>
<dbReference type="Proteomes" id="UP000005408">
    <property type="component" value="Unassembled WGS sequence"/>
</dbReference>
<feature type="binding site" evidence="12">
    <location>
        <position position="481"/>
    </location>
    <ligand>
        <name>L-glutamate</name>
        <dbReference type="ChEBI" id="CHEBI:29985"/>
    </ligand>
</feature>
<evidence type="ECO:0000256" key="10">
    <source>
        <dbReference type="ARBA" id="ARBA00023286"/>
    </source>
</evidence>
<dbReference type="InterPro" id="IPR015683">
    <property type="entry name" value="Ionotropic_Glu_rcpt"/>
</dbReference>
<comment type="subcellular location">
    <subcellularLocation>
        <location evidence="1">Cell membrane</location>
        <topology evidence="1">Multi-pass membrane protein</topology>
    </subcellularLocation>
</comment>
<feature type="transmembrane region" description="Helical" evidence="16">
    <location>
        <begin position="597"/>
        <end position="618"/>
    </location>
</feature>
<feature type="binding site" evidence="12">
    <location>
        <position position="486"/>
    </location>
    <ligand>
        <name>L-glutamate</name>
        <dbReference type="ChEBI" id="CHEBI:29985"/>
    </ligand>
</feature>
<dbReference type="PANTHER" id="PTHR18966">
    <property type="entry name" value="IONOTROPIC GLUTAMATE RECEPTOR"/>
    <property type="match status" value="1"/>
</dbReference>
<keyword evidence="7 16" id="KW-0472">Membrane</keyword>
<dbReference type="InterPro" id="IPR001320">
    <property type="entry name" value="Iontro_rcpt_C"/>
</dbReference>
<protein>
    <recommendedName>
        <fullName evidence="18">Ionotropic glutamate receptor C-terminal domain-containing protein</fullName>
    </recommendedName>
</protein>
<dbReference type="GO" id="GO:0005886">
    <property type="term" value="C:plasma membrane"/>
    <property type="evidence" value="ECO:0007669"/>
    <property type="project" value="UniProtKB-SubCell"/>
</dbReference>
<dbReference type="Gene3D" id="1.10.287.70">
    <property type="match status" value="1"/>
</dbReference>
<dbReference type="AlphaFoldDB" id="A0A8W8J0H4"/>
<dbReference type="Pfam" id="PF00060">
    <property type="entry name" value="Lig_chan"/>
    <property type="match status" value="1"/>
</dbReference>
<evidence type="ECO:0000256" key="8">
    <source>
        <dbReference type="ARBA" id="ARBA00023170"/>
    </source>
</evidence>
<proteinExistence type="predicted"/>
<evidence type="ECO:0000256" key="17">
    <source>
        <dbReference type="SAM" id="SignalP"/>
    </source>
</evidence>
<keyword evidence="10" id="KW-1071">Ligand-gated ion channel</keyword>
<organism evidence="19 20">
    <name type="scientific">Magallana gigas</name>
    <name type="common">Pacific oyster</name>
    <name type="synonym">Crassostrea gigas</name>
    <dbReference type="NCBI Taxonomy" id="29159"/>
    <lineage>
        <taxon>Eukaryota</taxon>
        <taxon>Metazoa</taxon>
        <taxon>Spiralia</taxon>
        <taxon>Lophotrochozoa</taxon>
        <taxon>Mollusca</taxon>
        <taxon>Bivalvia</taxon>
        <taxon>Autobranchia</taxon>
        <taxon>Pteriomorphia</taxon>
        <taxon>Ostreida</taxon>
        <taxon>Ostreoidea</taxon>
        <taxon>Ostreidae</taxon>
        <taxon>Magallana</taxon>
    </lineage>
</organism>
<keyword evidence="17" id="KW-0732">Signal</keyword>
<feature type="signal peptide" evidence="17">
    <location>
        <begin position="1"/>
        <end position="22"/>
    </location>
</feature>
<dbReference type="Gene3D" id="3.40.190.10">
    <property type="entry name" value="Periplasmic binding protein-like II"/>
    <property type="match status" value="1"/>
</dbReference>
<dbReference type="EnsemblMetazoa" id="G165.2">
    <property type="protein sequence ID" value="G165.2:cds"/>
    <property type="gene ID" value="G165"/>
</dbReference>
<keyword evidence="11" id="KW-0407">Ion channel</keyword>
<feature type="region of interest" description="Disordered" evidence="15">
    <location>
        <begin position="1150"/>
        <end position="1171"/>
    </location>
</feature>
<keyword evidence="4 16" id="KW-0812">Transmembrane</keyword>
<feature type="site" description="Crucial to convey clamshell closure to channel opening" evidence="13">
    <location>
        <position position="627"/>
    </location>
</feature>
<dbReference type="GO" id="GO:0015276">
    <property type="term" value="F:ligand-gated monoatomic ion channel activity"/>
    <property type="evidence" value="ECO:0007669"/>
    <property type="project" value="InterPro"/>
</dbReference>
<dbReference type="OrthoDB" id="5984008at2759"/>
<evidence type="ECO:0000256" key="7">
    <source>
        <dbReference type="ARBA" id="ARBA00023136"/>
    </source>
</evidence>
<feature type="site" description="Interaction with the cone snail toxin Con-ikot-ikot" evidence="13">
    <location>
        <position position="652"/>
    </location>
</feature>
<feature type="region of interest" description="Disordered" evidence="15">
    <location>
        <begin position="1008"/>
        <end position="1031"/>
    </location>
</feature>
<feature type="compositionally biased region" description="Basic and acidic residues" evidence="15">
    <location>
        <begin position="1150"/>
        <end position="1164"/>
    </location>
</feature>
<keyword evidence="3" id="KW-1003">Cell membrane</keyword>
<dbReference type="GO" id="GO:0038023">
    <property type="term" value="F:signaling receptor activity"/>
    <property type="evidence" value="ECO:0007669"/>
    <property type="project" value="InterPro"/>
</dbReference>
<name>A0A8W8J0H4_MAGGI</name>
<evidence type="ECO:0000256" key="2">
    <source>
        <dbReference type="ARBA" id="ARBA00022448"/>
    </source>
</evidence>
<feature type="domain" description="Ionotropic glutamate receptor C-terminal" evidence="18">
    <location>
        <begin position="398"/>
        <end position="757"/>
    </location>
</feature>
<keyword evidence="20" id="KW-1185">Reference proteome</keyword>
<evidence type="ECO:0000256" key="14">
    <source>
        <dbReference type="PIRSR" id="PIRSR601508-3"/>
    </source>
</evidence>
<evidence type="ECO:0000256" key="12">
    <source>
        <dbReference type="PIRSR" id="PIRSR601508-1"/>
    </source>
</evidence>
<keyword evidence="9" id="KW-0325">Glycoprotein</keyword>
<sequence>MMILAGWLVYICLHWLGGGATGLRILLICDQTFHEVCRQKQNDAKDDVIVTFFPVSDIHSYVTHVRNIDALLRNGTSTDVLLVFGHSELVSAVGTVAQDFQRPVIAYTKDSAPVIYQNDMLSINSNPFHLGQAMSYLINTLWLEKHTHLLTDASLLTDGFIEGFWEGQQFNLSHTTVLHQDEDFDEISLFFHLRDLRENGVKQFVVHAQPNQVNLLMRANRRFEATAGRGGYRWFLSDTAISGKIDDELIPVGALVVKAVRDERALVEHTITRLYEEIEDLKDSTLSDNTPDCFRSVLLKKSTKNLPLCCGIAQFRIDNHFWRVINESSGELEWMSAGKIFYNHSKHSVQWYGSTIFGPTSQSKHFHRVVTTPAPPFVLVKGPIDTGDSCYGNKMCYKVLRGNPIYLGPNTRVEDLQEVEAERYCCSGFVMDILEYLATDLAFDYLVYFRDENSHNATNLYESLLHDVRNGSAEIIAGALTVTSNRSKQLRFTEPYYFSGFAMIVPPQEASKPSMDAFTAPFDSYVWMAIFLSATTAALATSLFEWNSPFGLNPWGRKRLKNYTLGSALVMVYSVLFGHTVSTKSPKSWPAKVLQNFWAGLAIFIVASYTANLAAYLAGINRVDDMISIFHNTMNSKRVHVLRSSPAADYLRVINERNRKNIMISEVPPDVTQLNIINNLKNKSYEYYVNDRLLLEYALAQHDNCSIKFSGNDFGENLYAFGLNRDAVDLTENMSSLILSYLEGGQVTEALQRYVKNRNCVGRSERFTRKYGLDHTGGLFIILLSAMFVGAFLLVIELCVFRYLVPYLRKKPNDSLWKNRNIEYVNQRLYRTVMSEQLVSPQQTAQEMIRIVKERQFERLFLKNELSKHGRIQKKGVPKGLRLIDITDNLIRSKKEESQIFATSSSGKIFTIQKQSYDNDDDGEDSMSDVSDYVTGDEQDIQISFEDIENPTVLSDISEVPINNQRKAPKNSPHVTRSMSEKVIGQFIRHNPRARYCSDSVYSGVSFKSSNKRNKSCPSFQKRSTKEKENKRRVFEEGEIEMVDMSHMAERPEKTQLIHKSKRGANFGRAFTFYGRSMKDNRLKSSIRKHAMATRRHSESVFDDCAVDALSKEDLMVLWKKSEIELQTSLNRVTQENAHLKRLLRVVEVSEKSPQEEAPERETAHLTATPL</sequence>
<evidence type="ECO:0000259" key="18">
    <source>
        <dbReference type="SMART" id="SM00079"/>
    </source>
</evidence>
<evidence type="ECO:0000313" key="20">
    <source>
        <dbReference type="Proteomes" id="UP000005408"/>
    </source>
</evidence>
<evidence type="ECO:0000256" key="4">
    <source>
        <dbReference type="ARBA" id="ARBA00022692"/>
    </source>
</evidence>
<dbReference type="OMA" id="YLDECTI"/>